<dbReference type="GO" id="GO:0000981">
    <property type="term" value="F:DNA-binding transcription factor activity, RNA polymerase II-specific"/>
    <property type="evidence" value="ECO:0007669"/>
    <property type="project" value="TreeGrafter"/>
</dbReference>
<organism evidence="7 8">
    <name type="scientific">Geospiza parvula</name>
    <name type="common">Small tree-finch</name>
    <name type="synonym">Camarhynchus parvulus</name>
    <dbReference type="NCBI Taxonomy" id="87175"/>
    <lineage>
        <taxon>Eukaryota</taxon>
        <taxon>Metazoa</taxon>
        <taxon>Chordata</taxon>
        <taxon>Craniata</taxon>
        <taxon>Vertebrata</taxon>
        <taxon>Euteleostomi</taxon>
        <taxon>Archelosauria</taxon>
        <taxon>Archosauria</taxon>
        <taxon>Dinosauria</taxon>
        <taxon>Saurischia</taxon>
        <taxon>Theropoda</taxon>
        <taxon>Coelurosauria</taxon>
        <taxon>Aves</taxon>
        <taxon>Neognathae</taxon>
        <taxon>Neoaves</taxon>
        <taxon>Telluraves</taxon>
        <taxon>Australaves</taxon>
        <taxon>Passeriformes</taxon>
        <taxon>Thraupidae</taxon>
        <taxon>Camarhynchus</taxon>
    </lineage>
</organism>
<proteinExistence type="predicted"/>
<dbReference type="FunFam" id="1.10.30.10:FF:000004">
    <property type="entry name" value="Transcription factor SOX-10"/>
    <property type="match status" value="1"/>
</dbReference>
<dbReference type="GO" id="GO:0002009">
    <property type="term" value="P:morphogenesis of an epithelium"/>
    <property type="evidence" value="ECO:0007669"/>
    <property type="project" value="TreeGrafter"/>
</dbReference>
<sequence length="490" mass="53613">MLNMTEEHDKALEAPCSPAGTTSSMSHVDSDSDSPLSPAGSEGLGCAPAPAPRPPGAAALGAKVDAAEVDERFPACIRDAVSQVLKGYDWSLVPMPVRGNGSLKAKPHVKRPMNAFMVWAQAARRKLADQYPHLHNAELSKTLGKLWRLLSENEKRPFVEEAERLRVQHKKDHPDYKYQPRRRKSVKAGQSDSDSGAELSHHAGTQLYKADTGLGGMADSHHHGEHAGQPHGPPTPPTTPKTDLHHGSKQELKHEGRRLVESGRQNIDFSNVDISELSSEVINNMETFDVHEFDQYLPLNGHAALPAEHGAGRRLLVWRLVRALGRGRAGVDSQEPGRGLARSPRAGPAAAASHQDGAAEPQPLQRAAAARLPGALRLLRLLRRPGLCHLGRPGRQRRRLLLQLSVRLHGPAELQLLQPLPRLRLQPLPVPLFPLLAPPLRHPHPQRAVHPAGAQPHRQLGAARLHHADQALKDSPSLPRLPWNYALMKE</sequence>
<accession>A0A8C3N6U6</accession>
<name>A0A8C3N6U6_GEOPR</name>
<protein>
    <submittedName>
        <fullName evidence="7">Uncharacterized protein</fullName>
    </submittedName>
</protein>
<dbReference type="PANTHER" id="PTHR45803">
    <property type="entry name" value="SOX100B"/>
    <property type="match status" value="1"/>
</dbReference>
<dbReference type="AlphaFoldDB" id="A0A8C3N6U6"/>
<dbReference type="GO" id="GO:0005634">
    <property type="term" value="C:nucleus"/>
    <property type="evidence" value="ECO:0007669"/>
    <property type="project" value="UniProtKB-SubCell"/>
</dbReference>
<keyword evidence="8" id="KW-1185">Reference proteome</keyword>
<dbReference type="Proteomes" id="UP000694382">
    <property type="component" value="Chromosome 14"/>
</dbReference>
<keyword evidence="4" id="KW-0804">Transcription</keyword>
<dbReference type="SUPFAM" id="SSF47095">
    <property type="entry name" value="HMG-box"/>
    <property type="match status" value="1"/>
</dbReference>
<dbReference type="GO" id="GO:0048484">
    <property type="term" value="P:enteric nervous system development"/>
    <property type="evidence" value="ECO:0007669"/>
    <property type="project" value="TreeGrafter"/>
</dbReference>
<feature type="compositionally biased region" description="Basic and acidic residues" evidence="6">
    <location>
        <begin position="219"/>
        <end position="228"/>
    </location>
</feature>
<feature type="compositionally biased region" description="Basic and acidic residues" evidence="6">
    <location>
        <begin position="163"/>
        <end position="178"/>
    </location>
</feature>
<dbReference type="GO" id="GO:0007422">
    <property type="term" value="P:peripheral nervous system development"/>
    <property type="evidence" value="ECO:0007669"/>
    <property type="project" value="TreeGrafter"/>
</dbReference>
<feature type="compositionally biased region" description="Low complexity" evidence="6">
    <location>
        <begin position="336"/>
        <end position="353"/>
    </location>
</feature>
<evidence type="ECO:0000256" key="1">
    <source>
        <dbReference type="ARBA" id="ARBA00004123"/>
    </source>
</evidence>
<dbReference type="Pfam" id="PF12444">
    <property type="entry name" value="Sox_N"/>
    <property type="match status" value="1"/>
</dbReference>
<dbReference type="GO" id="GO:0000978">
    <property type="term" value="F:RNA polymerase II cis-regulatory region sequence-specific DNA binding"/>
    <property type="evidence" value="ECO:0007669"/>
    <property type="project" value="TreeGrafter"/>
</dbReference>
<evidence type="ECO:0000313" key="8">
    <source>
        <dbReference type="Proteomes" id="UP000694382"/>
    </source>
</evidence>
<feature type="region of interest" description="Disordered" evidence="6">
    <location>
        <begin position="163"/>
        <end position="257"/>
    </location>
</feature>
<keyword evidence="3" id="KW-0238">DNA-binding</keyword>
<evidence type="ECO:0000256" key="4">
    <source>
        <dbReference type="ARBA" id="ARBA00023163"/>
    </source>
</evidence>
<dbReference type="Gene3D" id="1.10.30.10">
    <property type="entry name" value="High mobility group box domain"/>
    <property type="match status" value="1"/>
</dbReference>
<feature type="compositionally biased region" description="Basic and acidic residues" evidence="6">
    <location>
        <begin position="242"/>
        <end position="257"/>
    </location>
</feature>
<evidence type="ECO:0000256" key="6">
    <source>
        <dbReference type="SAM" id="MobiDB-lite"/>
    </source>
</evidence>
<dbReference type="SMART" id="SM00398">
    <property type="entry name" value="HMG"/>
    <property type="match status" value="1"/>
</dbReference>
<evidence type="ECO:0000313" key="7">
    <source>
        <dbReference type="Ensembl" id="ENSCPVP00000016548.2"/>
    </source>
</evidence>
<evidence type="ECO:0000256" key="5">
    <source>
        <dbReference type="ARBA" id="ARBA00023242"/>
    </source>
</evidence>
<dbReference type="InterPro" id="IPR050917">
    <property type="entry name" value="SOX_TF"/>
</dbReference>
<dbReference type="GO" id="GO:0000122">
    <property type="term" value="P:negative regulation of transcription by RNA polymerase II"/>
    <property type="evidence" value="ECO:0007669"/>
    <property type="project" value="TreeGrafter"/>
</dbReference>
<feature type="region of interest" description="Disordered" evidence="6">
    <location>
        <begin position="1"/>
        <end position="57"/>
    </location>
</feature>
<dbReference type="PANTHER" id="PTHR45803:SF2">
    <property type="entry name" value="TRANSCRIPTION FACTOR SOX-8"/>
    <property type="match status" value="1"/>
</dbReference>
<reference evidence="7" key="1">
    <citation type="submission" date="2020-02" db="EMBL/GenBank/DDBJ databases">
        <authorList>
            <person name="Enbody D E."/>
            <person name="Pettersson E M."/>
        </authorList>
    </citation>
    <scope>NUCLEOTIDE SEQUENCE [LARGE SCALE GENOMIC DNA]</scope>
</reference>
<feature type="compositionally biased region" description="Basic and acidic residues" evidence="6">
    <location>
        <begin position="1"/>
        <end position="12"/>
    </location>
</feature>
<evidence type="ECO:0000256" key="2">
    <source>
        <dbReference type="ARBA" id="ARBA00023015"/>
    </source>
</evidence>
<dbReference type="PROSITE" id="PS50118">
    <property type="entry name" value="HMG_BOX_2"/>
    <property type="match status" value="1"/>
</dbReference>
<keyword evidence="5" id="KW-0539">Nucleus</keyword>
<dbReference type="InterPro" id="IPR022151">
    <property type="entry name" value="Sox_N"/>
</dbReference>
<reference evidence="7" key="2">
    <citation type="submission" date="2025-08" db="UniProtKB">
        <authorList>
            <consortium name="Ensembl"/>
        </authorList>
    </citation>
    <scope>IDENTIFICATION</scope>
</reference>
<dbReference type="GO" id="GO:0014032">
    <property type="term" value="P:neural crest cell development"/>
    <property type="evidence" value="ECO:0007669"/>
    <property type="project" value="TreeGrafter"/>
</dbReference>
<dbReference type="CDD" id="cd22031">
    <property type="entry name" value="HMG-box_SoxE"/>
    <property type="match status" value="1"/>
</dbReference>
<accession>A0A8U8CLZ0</accession>
<comment type="subcellular location">
    <subcellularLocation>
        <location evidence="1">Nucleus</location>
    </subcellularLocation>
</comment>
<reference evidence="7" key="3">
    <citation type="submission" date="2025-09" db="UniProtKB">
        <authorList>
            <consortium name="Ensembl"/>
        </authorList>
    </citation>
    <scope>IDENTIFICATION</scope>
</reference>
<dbReference type="GO" id="GO:0007507">
    <property type="term" value="P:heart development"/>
    <property type="evidence" value="ECO:0007669"/>
    <property type="project" value="UniProtKB-ARBA"/>
</dbReference>
<dbReference type="InterPro" id="IPR009071">
    <property type="entry name" value="HMG_box_dom"/>
</dbReference>
<keyword evidence="2" id="KW-0805">Transcription regulation</keyword>
<feature type="region of interest" description="Disordered" evidence="6">
    <location>
        <begin position="328"/>
        <end position="364"/>
    </location>
</feature>
<dbReference type="Pfam" id="PF00505">
    <property type="entry name" value="HMG_box"/>
    <property type="match status" value="1"/>
</dbReference>
<dbReference type="InterPro" id="IPR036910">
    <property type="entry name" value="HMG_box_dom_sf"/>
</dbReference>
<evidence type="ECO:0000256" key="3">
    <source>
        <dbReference type="ARBA" id="ARBA00023125"/>
    </source>
</evidence>
<dbReference type="Ensembl" id="ENSCPVT00000017283.2">
    <property type="protein sequence ID" value="ENSCPVP00000016548.2"/>
    <property type="gene ID" value="ENSCPVG00000012112.2"/>
</dbReference>